<keyword evidence="2" id="KW-1185">Reference proteome</keyword>
<name>A0A0N7L5M6_PLAHL</name>
<dbReference type="Proteomes" id="UP000054928">
    <property type="component" value="Unassembled WGS sequence"/>
</dbReference>
<sequence length="61" mass="6835">MRIQDMYTHAGSTLAHHACNPSSLYRLIATTLCSGSAHCFRYCWSYGWSTQPPAYHSADPI</sequence>
<dbReference type="GeneID" id="36407268"/>
<dbReference type="EMBL" id="CCYD01000610">
    <property type="protein sequence ID" value="CEG41899.1"/>
    <property type="molecule type" value="Genomic_DNA"/>
</dbReference>
<organism evidence="1 2">
    <name type="scientific">Plasmopara halstedii</name>
    <name type="common">Downy mildew of sunflower</name>
    <dbReference type="NCBI Taxonomy" id="4781"/>
    <lineage>
        <taxon>Eukaryota</taxon>
        <taxon>Sar</taxon>
        <taxon>Stramenopiles</taxon>
        <taxon>Oomycota</taxon>
        <taxon>Peronosporomycetes</taxon>
        <taxon>Peronosporales</taxon>
        <taxon>Peronosporaceae</taxon>
        <taxon>Plasmopara</taxon>
    </lineage>
</organism>
<accession>A0A0N7L5M6</accession>
<evidence type="ECO:0000313" key="2">
    <source>
        <dbReference type="Proteomes" id="UP000054928"/>
    </source>
</evidence>
<proteinExistence type="predicted"/>
<protein>
    <submittedName>
        <fullName evidence="1">Uncharacterized protein</fullName>
    </submittedName>
</protein>
<dbReference type="AlphaFoldDB" id="A0A0N7L5M6"/>
<evidence type="ECO:0000313" key="1">
    <source>
        <dbReference type="EMBL" id="CEG41899.1"/>
    </source>
</evidence>
<dbReference type="RefSeq" id="XP_024578268.1">
    <property type="nucleotide sequence ID" value="XM_024727719.1"/>
</dbReference>
<reference evidence="2" key="1">
    <citation type="submission" date="2014-09" db="EMBL/GenBank/DDBJ databases">
        <authorList>
            <person name="Sharma Rahul"/>
            <person name="Thines Marco"/>
        </authorList>
    </citation>
    <scope>NUCLEOTIDE SEQUENCE [LARGE SCALE GENOMIC DNA]</scope>
</reference>